<dbReference type="InterPro" id="IPR005804">
    <property type="entry name" value="FA_desaturase_dom"/>
</dbReference>
<dbReference type="GO" id="GO:0006629">
    <property type="term" value="P:lipid metabolic process"/>
    <property type="evidence" value="ECO:0007669"/>
    <property type="project" value="InterPro"/>
</dbReference>
<dbReference type="AlphaFoldDB" id="A0A1Y6BKM5"/>
<organism evidence="4 5">
    <name type="scientific">Tistlia consotensis USBA 355</name>
    <dbReference type="NCBI Taxonomy" id="560819"/>
    <lineage>
        <taxon>Bacteria</taxon>
        <taxon>Pseudomonadati</taxon>
        <taxon>Pseudomonadota</taxon>
        <taxon>Alphaproteobacteria</taxon>
        <taxon>Rhodospirillales</taxon>
        <taxon>Rhodovibrionaceae</taxon>
        <taxon>Tistlia</taxon>
    </lineage>
</organism>
<keyword evidence="2" id="KW-1133">Transmembrane helix</keyword>
<keyword evidence="2" id="KW-0812">Transmembrane</keyword>
<feature type="domain" description="Fatty acid desaturase" evidence="3">
    <location>
        <begin position="88"/>
        <end position="324"/>
    </location>
</feature>
<evidence type="ECO:0000313" key="5">
    <source>
        <dbReference type="Proteomes" id="UP000192917"/>
    </source>
</evidence>
<protein>
    <submittedName>
        <fullName evidence="4">Fatty acid desaturase</fullName>
    </submittedName>
</protein>
<feature type="region of interest" description="Disordered" evidence="1">
    <location>
        <begin position="1"/>
        <end position="33"/>
    </location>
</feature>
<feature type="transmembrane region" description="Helical" evidence="2">
    <location>
        <begin position="179"/>
        <end position="201"/>
    </location>
</feature>
<evidence type="ECO:0000313" key="4">
    <source>
        <dbReference type="EMBL" id="SMF16585.1"/>
    </source>
</evidence>
<feature type="compositionally biased region" description="Polar residues" evidence="1">
    <location>
        <begin position="19"/>
        <end position="33"/>
    </location>
</feature>
<proteinExistence type="predicted"/>
<feature type="transmembrane region" description="Helical" evidence="2">
    <location>
        <begin position="240"/>
        <end position="261"/>
    </location>
</feature>
<name>A0A1Y6BKM5_9PROT</name>
<feature type="transmembrane region" description="Helical" evidence="2">
    <location>
        <begin position="63"/>
        <end position="82"/>
    </location>
</feature>
<dbReference type="EMBL" id="FWZX01000006">
    <property type="protein sequence ID" value="SMF16585.1"/>
    <property type="molecule type" value="Genomic_DNA"/>
</dbReference>
<dbReference type="Pfam" id="PF00487">
    <property type="entry name" value="FA_desaturase"/>
    <property type="match status" value="1"/>
</dbReference>
<reference evidence="4 5" key="1">
    <citation type="submission" date="2017-04" db="EMBL/GenBank/DDBJ databases">
        <authorList>
            <person name="Afonso C.L."/>
            <person name="Miller P.J."/>
            <person name="Scott M.A."/>
            <person name="Spackman E."/>
            <person name="Goraichik I."/>
            <person name="Dimitrov K.M."/>
            <person name="Suarez D.L."/>
            <person name="Swayne D.E."/>
        </authorList>
    </citation>
    <scope>NUCLEOTIDE SEQUENCE [LARGE SCALE GENOMIC DNA]</scope>
    <source>
        <strain evidence="4 5">USBA 355</strain>
    </source>
</reference>
<sequence length="375" mass="41752">MSDSDRQDRFLPPPANVRAANSGTPERAASTQVHPAATLVTAPSAGARLDNARTGACVPVVEWPTVAVAAAIYLGFGLATWFHDRLPPWLLLPIGAYLVAWHSSLQHEVVHGHPTRLPWLNRLLVLPNLWLWLPYERYRDGHLQHHRDEVLTDPQLDPESYYLPPERWRALPAPLRGLYGLRNCLLGRMVLGPVFAICRFYRGELGQWLGGRFDLPVWLLQVAGVGLVLTWAVAVCGMSLGAYLGFFALPGIALSLVRSFLEHRAVPNVRERTAIVEAAWPWALLFLNNNLHAVHHERPGLPWYRIPAAYRAERARYLTDNGSYLFRGYGEVIARFGLHQKERPLHPGGLIVTPLGDARPVAAAPAEGSETSTSY</sequence>
<dbReference type="STRING" id="560819.SAMN05428998_10657"/>
<gene>
    <name evidence="4" type="ORF">SAMN05428998_10657</name>
</gene>
<dbReference type="CDD" id="cd03509">
    <property type="entry name" value="DesA_FADS-like"/>
    <property type="match status" value="1"/>
</dbReference>
<accession>A0A1Y6BKM5</accession>
<keyword evidence="5" id="KW-1185">Reference proteome</keyword>
<feature type="transmembrane region" description="Helical" evidence="2">
    <location>
        <begin position="213"/>
        <end position="234"/>
    </location>
</feature>
<keyword evidence="2" id="KW-0472">Membrane</keyword>
<dbReference type="Proteomes" id="UP000192917">
    <property type="component" value="Unassembled WGS sequence"/>
</dbReference>
<evidence type="ECO:0000256" key="2">
    <source>
        <dbReference type="SAM" id="Phobius"/>
    </source>
</evidence>
<evidence type="ECO:0000256" key="1">
    <source>
        <dbReference type="SAM" id="MobiDB-lite"/>
    </source>
</evidence>
<evidence type="ECO:0000259" key="3">
    <source>
        <dbReference type="Pfam" id="PF00487"/>
    </source>
</evidence>